<evidence type="ECO:0000259" key="6">
    <source>
        <dbReference type="PROSITE" id="PS50097"/>
    </source>
</evidence>
<dbReference type="SUPFAM" id="SSF50965">
    <property type="entry name" value="Galactose oxidase, central domain"/>
    <property type="match status" value="1"/>
</dbReference>
<dbReference type="SMART" id="SM00612">
    <property type="entry name" value="Kelch"/>
    <property type="match status" value="5"/>
</dbReference>
<feature type="compositionally biased region" description="Polar residues" evidence="5">
    <location>
        <begin position="348"/>
        <end position="360"/>
    </location>
</feature>
<dbReference type="SMART" id="SM00875">
    <property type="entry name" value="BACK"/>
    <property type="match status" value="1"/>
</dbReference>
<feature type="region of interest" description="Disordered" evidence="5">
    <location>
        <begin position="348"/>
        <end position="372"/>
    </location>
</feature>
<dbReference type="PROSITE" id="PS50097">
    <property type="entry name" value="BTB"/>
    <property type="match status" value="1"/>
</dbReference>
<dbReference type="InterPro" id="IPR015915">
    <property type="entry name" value="Kelch-typ_b-propeller"/>
</dbReference>
<dbReference type="Pfam" id="PF07707">
    <property type="entry name" value="BACK"/>
    <property type="match status" value="2"/>
</dbReference>
<evidence type="ECO:0000256" key="1">
    <source>
        <dbReference type="ARBA" id="ARBA00004906"/>
    </source>
</evidence>
<dbReference type="InterPro" id="IPR000210">
    <property type="entry name" value="BTB/POZ_dom"/>
</dbReference>
<reference evidence="7" key="1">
    <citation type="submission" date="2017-02" db="UniProtKB">
        <authorList>
            <consortium name="WormBaseParasite"/>
        </authorList>
    </citation>
    <scope>IDENTIFICATION</scope>
</reference>
<dbReference type="PANTHER" id="PTHR24412">
    <property type="entry name" value="KELCH PROTEIN"/>
    <property type="match status" value="1"/>
</dbReference>
<protein>
    <submittedName>
        <fullName evidence="7">BTB domain-containing protein</fullName>
    </submittedName>
</protein>
<dbReference type="Gene3D" id="2.120.10.80">
    <property type="entry name" value="Kelch-type beta propeller"/>
    <property type="match status" value="2"/>
</dbReference>
<feature type="domain" description="BTB" evidence="6">
    <location>
        <begin position="75"/>
        <end position="142"/>
    </location>
</feature>
<dbReference type="PIRSF" id="PIRSF037037">
    <property type="entry name" value="Kelch-like_protein_gigaxonin"/>
    <property type="match status" value="1"/>
</dbReference>
<keyword evidence="4" id="KW-0833">Ubl conjugation pathway</keyword>
<name>A0A0N4V0W0_ENTVE</name>
<dbReference type="SMART" id="SM00225">
    <property type="entry name" value="BTB"/>
    <property type="match status" value="1"/>
</dbReference>
<evidence type="ECO:0000256" key="2">
    <source>
        <dbReference type="ARBA" id="ARBA00022441"/>
    </source>
</evidence>
<dbReference type="InterPro" id="IPR006652">
    <property type="entry name" value="Kelch_1"/>
</dbReference>
<sequence length="704" mass="77089">MDDSMDFIPSGTVNDSACCSAGESYTHTYRQSTSFQGNSSLLNPNILETTEFNDGMHAGIVLANLSGFRDRKFMCDVEIEVDGQVFLAHGYVLAAAIPYFYSMFASDMMEAHQKRIVIKDLPVSAFKELLNYAYTSRIRISGDNVQQLLYAASILQMDAVCGACQKFLTQYLTTSNCLSIRHFAEQHNCVSLMFSVDEFTMEHFPELRQLHEFLQIPFNHLVDLLKSPDLKVNNEIEVSVSLYKLLLGVELEMLKCVFETVMQWVEENVTDRKQLLPELLNLVRLPELPAPFLLDVVRCNRLIVDCLKCREIVADAISEVLRSRIADLVLTKNDCFSNENKFVSTLDPSVSGKQSPSVMSSDAEKGSDILNCDVSTPPPQTTSKWANCRPRKSAAGVVFCVGGRGTLGDPFRSVEAYDWRKNKWFAVRGILNSDLTCKATQYAIGGHDGSNHLNTAECFDPSTNMWHNVASMESRRRGIAVGTLIGAIYAVGGLDDSACFQTVERYDIEADKWSSVASMNVQRGGVGVAALGRYLYAVGGNDGTSSLDSCERYDPVLNKWILVASMQHRRAGAGVTVLGGCLYAIGGFDDNAPLPSCERYDPSTDKWELLSQMSCPRGGVGVAAMGGRIYAVGGHDGVRYLNSVEAYDPLSNQWSPVATISTCRAGAGVAWADCHVDSLLRPPSMALGKDSGCAPCVTGVAHCV</sequence>
<evidence type="ECO:0000256" key="4">
    <source>
        <dbReference type="ARBA" id="ARBA00022786"/>
    </source>
</evidence>
<organism evidence="7">
    <name type="scientific">Enterobius vermicularis</name>
    <name type="common">Human pinworm</name>
    <dbReference type="NCBI Taxonomy" id="51028"/>
    <lineage>
        <taxon>Eukaryota</taxon>
        <taxon>Metazoa</taxon>
        <taxon>Ecdysozoa</taxon>
        <taxon>Nematoda</taxon>
        <taxon>Chromadorea</taxon>
        <taxon>Rhabditida</taxon>
        <taxon>Spirurina</taxon>
        <taxon>Oxyuridomorpha</taxon>
        <taxon>Oxyuroidea</taxon>
        <taxon>Oxyuridae</taxon>
        <taxon>Enterobius</taxon>
    </lineage>
</organism>
<dbReference type="WBParaSite" id="EVEC_0000356401-mRNA-1">
    <property type="protein sequence ID" value="EVEC_0000356401-mRNA-1"/>
    <property type="gene ID" value="EVEC_0000356401"/>
</dbReference>
<keyword evidence="3" id="KW-0677">Repeat</keyword>
<dbReference type="Pfam" id="PF00651">
    <property type="entry name" value="BTB"/>
    <property type="match status" value="1"/>
</dbReference>
<evidence type="ECO:0000313" key="7">
    <source>
        <dbReference type="WBParaSite" id="EVEC_0000356401-mRNA-1"/>
    </source>
</evidence>
<dbReference type="SUPFAM" id="SSF54695">
    <property type="entry name" value="POZ domain"/>
    <property type="match status" value="1"/>
</dbReference>
<dbReference type="InterPro" id="IPR017096">
    <property type="entry name" value="BTB-kelch_protein"/>
</dbReference>
<dbReference type="AlphaFoldDB" id="A0A0N4V0W0"/>
<proteinExistence type="predicted"/>
<evidence type="ECO:0000256" key="3">
    <source>
        <dbReference type="ARBA" id="ARBA00022737"/>
    </source>
</evidence>
<dbReference type="Gene3D" id="1.25.40.420">
    <property type="match status" value="1"/>
</dbReference>
<dbReference type="PANTHER" id="PTHR24412:SF480">
    <property type="entry name" value="KELCH-LIKE PROTEIN 8"/>
    <property type="match status" value="1"/>
</dbReference>
<accession>A0A0N4V0W0</accession>
<keyword evidence="2" id="KW-0880">Kelch repeat</keyword>
<evidence type="ECO:0000256" key="5">
    <source>
        <dbReference type="SAM" id="MobiDB-lite"/>
    </source>
</evidence>
<dbReference type="Pfam" id="PF01344">
    <property type="entry name" value="Kelch_1"/>
    <property type="match status" value="5"/>
</dbReference>
<comment type="pathway">
    <text evidence="1">Protein modification; protein ubiquitination.</text>
</comment>
<dbReference type="InterPro" id="IPR011333">
    <property type="entry name" value="SKP1/BTB/POZ_sf"/>
</dbReference>
<dbReference type="Gene3D" id="3.30.710.10">
    <property type="entry name" value="Potassium Channel Kv1.1, Chain A"/>
    <property type="match status" value="1"/>
</dbReference>
<dbReference type="InterPro" id="IPR011705">
    <property type="entry name" value="BACK"/>
</dbReference>
<dbReference type="InterPro" id="IPR011043">
    <property type="entry name" value="Gal_Oxase/kelch_b-propeller"/>
</dbReference>